<sequence length="514" mass="56347">MAARGTDKVPPRPGLLPPASLLLALALALLAACATTHAAPARKQAQHLVLKDILHRPVVVPKPDPLTGILSHDPRQVHVGGVFRQPPPGHLVQASTVFSVQSVSFRPVPATNTRTPPSSAPLVVQPAPPESAQFLQNDADKNATDPVLAVPDFTDKTTVIGMAKITANAYELPTGRGNWLPVDPLRTNMSFGWDDNGLRGYVYTTPNEDLAVITIKGTSAEFLGIGGDTATKDKFNDNSMFSCCCGRVDRSWWPVCGCYVKSGTCNAACLRDAATSYDSSYYEAGKDLYQVVTALYPRARVWFTGHSLGGALAGLLAATYPLVTAAVTYEAPGERLFAQRVGLTLPEDQTMLPIWHFGHNADPIFIGQCRGPRSSCYFAGYAMETKCHLGSVCMYKVRSGPVDDDDDEPEDDDDYYRYSSRQESQPSALWWWPWNPWPWPGNDDEPTPTSMPMEPTPTERAPPVLGWGVDIRHHRIHDVIDYVLDPWPYVPSCTPQKNCRDCAAWKFVEPDPDA</sequence>
<gene>
    <name evidence="21" type="ORF">AMAG_05119</name>
</gene>
<evidence type="ECO:0000256" key="2">
    <source>
        <dbReference type="ARBA" id="ARBA00004270"/>
    </source>
</evidence>
<dbReference type="eggNOG" id="KOG4540">
    <property type="taxonomic scope" value="Eukaryota"/>
</dbReference>
<reference evidence="22" key="2">
    <citation type="submission" date="2009-11" db="EMBL/GenBank/DDBJ databases">
        <title>The Genome Sequence of Allomyces macrogynus strain ATCC 38327.</title>
        <authorList>
            <consortium name="The Broad Institute Genome Sequencing Platform"/>
            <person name="Russ C."/>
            <person name="Cuomo C."/>
            <person name="Shea T."/>
            <person name="Young S.K."/>
            <person name="Zeng Q."/>
            <person name="Koehrsen M."/>
            <person name="Haas B."/>
            <person name="Borodovsky M."/>
            <person name="Guigo R."/>
            <person name="Alvarado L."/>
            <person name="Berlin A."/>
            <person name="Borenstein D."/>
            <person name="Chen Z."/>
            <person name="Engels R."/>
            <person name="Freedman E."/>
            <person name="Gellesch M."/>
            <person name="Goldberg J."/>
            <person name="Griggs A."/>
            <person name="Gujja S."/>
            <person name="Heiman D."/>
            <person name="Hepburn T."/>
            <person name="Howarth C."/>
            <person name="Jen D."/>
            <person name="Larson L."/>
            <person name="Lewis B."/>
            <person name="Mehta T."/>
            <person name="Park D."/>
            <person name="Pearson M."/>
            <person name="Roberts A."/>
            <person name="Saif S."/>
            <person name="Shenoy N."/>
            <person name="Sisk P."/>
            <person name="Stolte C."/>
            <person name="Sykes S."/>
            <person name="Walk T."/>
            <person name="White J."/>
            <person name="Yandava C."/>
            <person name="Burger G."/>
            <person name="Gray M.W."/>
            <person name="Holland P.W.H."/>
            <person name="King N."/>
            <person name="Lang F.B.F."/>
            <person name="Roger A.J."/>
            <person name="Ruiz-Trillo I."/>
            <person name="Lander E."/>
            <person name="Nusbaum C."/>
        </authorList>
    </citation>
    <scope>NUCLEOTIDE SEQUENCE [LARGE SCALE GENOMIC DNA]</scope>
    <source>
        <strain evidence="22">ATCC 38327</strain>
    </source>
</reference>
<keyword evidence="8" id="KW-0967">Endosome</keyword>
<accession>A0A0L0S7B1</accession>
<dbReference type="GO" id="GO:0004620">
    <property type="term" value="F:phospholipase activity"/>
    <property type="evidence" value="ECO:0007669"/>
    <property type="project" value="TreeGrafter"/>
</dbReference>
<evidence type="ECO:0000256" key="12">
    <source>
        <dbReference type="ARBA" id="ARBA00022989"/>
    </source>
</evidence>
<dbReference type="GO" id="GO:0032585">
    <property type="term" value="C:multivesicular body membrane"/>
    <property type="evidence" value="ECO:0007669"/>
    <property type="project" value="UniProtKB-SubCell"/>
</dbReference>
<reference evidence="21 22" key="1">
    <citation type="submission" date="2009-11" db="EMBL/GenBank/DDBJ databases">
        <title>Annotation of Allomyces macrogynus ATCC 38327.</title>
        <authorList>
            <consortium name="The Broad Institute Genome Sequencing Platform"/>
            <person name="Russ C."/>
            <person name="Cuomo C."/>
            <person name="Burger G."/>
            <person name="Gray M.W."/>
            <person name="Holland P.W.H."/>
            <person name="King N."/>
            <person name="Lang F.B.F."/>
            <person name="Roger A.J."/>
            <person name="Ruiz-Trillo I."/>
            <person name="Young S.K."/>
            <person name="Zeng Q."/>
            <person name="Gargeya S."/>
            <person name="Fitzgerald M."/>
            <person name="Haas B."/>
            <person name="Abouelleil A."/>
            <person name="Alvarado L."/>
            <person name="Arachchi H.M."/>
            <person name="Berlin A."/>
            <person name="Chapman S.B."/>
            <person name="Gearin G."/>
            <person name="Goldberg J."/>
            <person name="Griggs A."/>
            <person name="Gujja S."/>
            <person name="Hansen M."/>
            <person name="Heiman D."/>
            <person name="Howarth C."/>
            <person name="Larimer J."/>
            <person name="Lui A."/>
            <person name="MacDonald P.J.P."/>
            <person name="McCowen C."/>
            <person name="Montmayeur A."/>
            <person name="Murphy C."/>
            <person name="Neiman D."/>
            <person name="Pearson M."/>
            <person name="Priest M."/>
            <person name="Roberts A."/>
            <person name="Saif S."/>
            <person name="Shea T."/>
            <person name="Sisk P."/>
            <person name="Stolte C."/>
            <person name="Sykes S."/>
            <person name="Wortman J."/>
            <person name="Nusbaum C."/>
            <person name="Birren B."/>
        </authorList>
    </citation>
    <scope>NUCLEOTIDE SEQUENCE [LARGE SCALE GENOMIC DNA]</scope>
    <source>
        <strain evidence="21 22">ATCC 38327</strain>
    </source>
</reference>
<dbReference type="SUPFAM" id="SSF53474">
    <property type="entry name" value="alpha/beta-Hydrolases"/>
    <property type="match status" value="1"/>
</dbReference>
<comment type="subunit">
    <text evidence="5">Binds to both phosphatidylinositol (PI) and phosphatidylinositol 3,5-bisphosphate (PIP2).</text>
</comment>
<comment type="catalytic activity">
    <reaction evidence="1">
        <text>a triacylglycerol + H2O = a diacylglycerol + a fatty acid + H(+)</text>
        <dbReference type="Rhea" id="RHEA:12044"/>
        <dbReference type="ChEBI" id="CHEBI:15377"/>
        <dbReference type="ChEBI" id="CHEBI:15378"/>
        <dbReference type="ChEBI" id="CHEBI:17855"/>
        <dbReference type="ChEBI" id="CHEBI:18035"/>
        <dbReference type="ChEBI" id="CHEBI:28868"/>
        <dbReference type="EC" id="3.1.1.3"/>
    </reaction>
</comment>
<evidence type="ECO:0000313" key="21">
    <source>
        <dbReference type="EMBL" id="KNE58311.1"/>
    </source>
</evidence>
<evidence type="ECO:0000313" key="22">
    <source>
        <dbReference type="Proteomes" id="UP000054350"/>
    </source>
</evidence>
<evidence type="ECO:0000256" key="5">
    <source>
        <dbReference type="ARBA" id="ARBA00011137"/>
    </source>
</evidence>
<dbReference type="GO" id="GO:0006660">
    <property type="term" value="P:phosphatidylserine catabolic process"/>
    <property type="evidence" value="ECO:0007669"/>
    <property type="project" value="TreeGrafter"/>
</dbReference>
<dbReference type="GO" id="GO:0034496">
    <property type="term" value="P:multivesicular body membrane disassembly"/>
    <property type="evidence" value="ECO:0007669"/>
    <property type="project" value="TreeGrafter"/>
</dbReference>
<keyword evidence="22" id="KW-1185">Reference proteome</keyword>
<evidence type="ECO:0000256" key="15">
    <source>
        <dbReference type="ARBA" id="ARBA00023136"/>
    </source>
</evidence>
<keyword evidence="10" id="KW-0442">Lipid degradation</keyword>
<dbReference type="VEuPathDB" id="FungiDB:AMAG_05119"/>
<evidence type="ECO:0000256" key="17">
    <source>
        <dbReference type="ARBA" id="ARBA00024663"/>
    </source>
</evidence>
<feature type="chain" id="PRO_5005547825" description="triacylglycerol lipase" evidence="19">
    <location>
        <begin position="39"/>
        <end position="514"/>
    </location>
</feature>
<dbReference type="OrthoDB" id="58570at2759"/>
<dbReference type="GO" id="GO:0004806">
    <property type="term" value="F:triacylglycerol lipase activity"/>
    <property type="evidence" value="ECO:0007669"/>
    <property type="project" value="UniProtKB-EC"/>
</dbReference>
<evidence type="ECO:0000256" key="8">
    <source>
        <dbReference type="ARBA" id="ARBA00022753"/>
    </source>
</evidence>
<keyword evidence="9" id="KW-0378">Hydrolase</keyword>
<organism evidence="21 22">
    <name type="scientific">Allomyces macrogynus (strain ATCC 38327)</name>
    <name type="common">Allomyces javanicus var. macrogynus</name>
    <dbReference type="NCBI Taxonomy" id="578462"/>
    <lineage>
        <taxon>Eukaryota</taxon>
        <taxon>Fungi</taxon>
        <taxon>Fungi incertae sedis</taxon>
        <taxon>Blastocladiomycota</taxon>
        <taxon>Blastocladiomycetes</taxon>
        <taxon>Blastocladiales</taxon>
        <taxon>Blastocladiaceae</taxon>
        <taxon>Allomyces</taxon>
    </lineage>
</organism>
<comment type="similarity">
    <text evidence="4">Belongs to the AB hydrolase superfamily. Lipase family.</text>
</comment>
<dbReference type="InterPro" id="IPR002921">
    <property type="entry name" value="Fungal_lipase-type"/>
</dbReference>
<feature type="domain" description="Fungal lipase-type" evidence="20">
    <location>
        <begin position="251"/>
        <end position="319"/>
    </location>
</feature>
<evidence type="ECO:0000256" key="10">
    <source>
        <dbReference type="ARBA" id="ARBA00022963"/>
    </source>
</evidence>
<name>A0A0L0S7B1_ALLM3</name>
<keyword evidence="12" id="KW-1133">Transmembrane helix</keyword>
<dbReference type="EC" id="3.1.1.3" evidence="6"/>
<evidence type="ECO:0000256" key="14">
    <source>
        <dbReference type="ARBA" id="ARBA00023098"/>
    </source>
</evidence>
<dbReference type="PANTHER" id="PTHR47175">
    <property type="entry name" value="LIPASE ATG15-RELATED"/>
    <property type="match status" value="1"/>
</dbReference>
<evidence type="ECO:0000256" key="4">
    <source>
        <dbReference type="ARBA" id="ARBA00010701"/>
    </source>
</evidence>
<evidence type="ECO:0000256" key="1">
    <source>
        <dbReference type="ARBA" id="ARBA00001024"/>
    </source>
</evidence>
<keyword evidence="14" id="KW-0443">Lipid metabolism</keyword>
<dbReference type="PANTHER" id="PTHR47175:SF2">
    <property type="entry name" value="LIPASE ATG15-RELATED"/>
    <property type="match status" value="1"/>
</dbReference>
<dbReference type="GO" id="GO:0034727">
    <property type="term" value="P:piecemeal microautophagy of the nucleus"/>
    <property type="evidence" value="ECO:0007669"/>
    <property type="project" value="TreeGrafter"/>
</dbReference>
<evidence type="ECO:0000256" key="9">
    <source>
        <dbReference type="ARBA" id="ARBA00022801"/>
    </source>
</evidence>
<dbReference type="InterPro" id="IPR050805">
    <property type="entry name" value="ATG15_Lipase"/>
</dbReference>
<feature type="signal peptide" evidence="19">
    <location>
        <begin position="1"/>
        <end position="38"/>
    </location>
</feature>
<evidence type="ECO:0000256" key="19">
    <source>
        <dbReference type="SAM" id="SignalP"/>
    </source>
</evidence>
<proteinExistence type="inferred from homology"/>
<evidence type="ECO:0000256" key="3">
    <source>
        <dbReference type="ARBA" id="ARBA00004343"/>
    </source>
</evidence>
<evidence type="ECO:0000256" key="16">
    <source>
        <dbReference type="ARBA" id="ARBA00023180"/>
    </source>
</evidence>
<dbReference type="Proteomes" id="UP000054350">
    <property type="component" value="Unassembled WGS sequence"/>
</dbReference>
<evidence type="ECO:0000256" key="6">
    <source>
        <dbReference type="ARBA" id="ARBA00013279"/>
    </source>
</evidence>
<dbReference type="InterPro" id="IPR029058">
    <property type="entry name" value="AB_hydrolase_fold"/>
</dbReference>
<evidence type="ECO:0000256" key="18">
    <source>
        <dbReference type="ARBA" id="ARBA00029828"/>
    </source>
</evidence>
<dbReference type="Gene3D" id="3.40.50.1820">
    <property type="entry name" value="alpha/beta hydrolase"/>
    <property type="match status" value="1"/>
</dbReference>
<keyword evidence="19" id="KW-0732">Signal</keyword>
<evidence type="ECO:0000259" key="20">
    <source>
        <dbReference type="Pfam" id="PF01764"/>
    </source>
</evidence>
<evidence type="ECO:0000256" key="11">
    <source>
        <dbReference type="ARBA" id="ARBA00022968"/>
    </source>
</evidence>
<evidence type="ECO:0000256" key="13">
    <source>
        <dbReference type="ARBA" id="ARBA00023006"/>
    </source>
</evidence>
<keyword evidence="7" id="KW-0812">Transmembrane</keyword>
<dbReference type="Pfam" id="PF01764">
    <property type="entry name" value="Lipase_3"/>
    <property type="match status" value="1"/>
</dbReference>
<protein>
    <recommendedName>
        <fullName evidence="6">triacylglycerol lipase</fullName>
        <ecNumber evidence="6">3.1.1.3</ecNumber>
    </recommendedName>
    <alternativeName>
        <fullName evidence="18">Autophagy-related protein 15</fullName>
    </alternativeName>
</protein>
<keyword evidence="15" id="KW-0472">Membrane</keyword>
<dbReference type="STRING" id="578462.A0A0L0S7B1"/>
<dbReference type="AlphaFoldDB" id="A0A0L0S7B1"/>
<dbReference type="GO" id="GO:0046461">
    <property type="term" value="P:neutral lipid catabolic process"/>
    <property type="evidence" value="ECO:0007669"/>
    <property type="project" value="TreeGrafter"/>
</dbReference>
<dbReference type="GO" id="GO:0005775">
    <property type="term" value="C:vacuolar lumen"/>
    <property type="evidence" value="ECO:0007669"/>
    <property type="project" value="TreeGrafter"/>
</dbReference>
<dbReference type="EMBL" id="GG745332">
    <property type="protein sequence ID" value="KNE58311.1"/>
    <property type="molecule type" value="Genomic_DNA"/>
</dbReference>
<evidence type="ECO:0000256" key="7">
    <source>
        <dbReference type="ARBA" id="ARBA00022692"/>
    </source>
</evidence>
<keyword evidence="11" id="KW-0735">Signal-anchor</keyword>
<comment type="subcellular location">
    <subcellularLocation>
        <location evidence="3">Endosome</location>
        <location evidence="3">Multivesicular body membrane</location>
        <topology evidence="3">Single-pass type II membrane protein</topology>
    </subcellularLocation>
    <subcellularLocation>
        <location evidence="2">Prevacuolar compartment membrane</location>
        <topology evidence="2">Single-pass type II membrane protein</topology>
    </subcellularLocation>
</comment>
<keyword evidence="13" id="KW-0072">Autophagy</keyword>
<dbReference type="PROSITE" id="PS51257">
    <property type="entry name" value="PROKAR_LIPOPROTEIN"/>
    <property type="match status" value="1"/>
</dbReference>
<comment type="function">
    <text evidence="17">Lipase which is essential for lysis of subvacuolar cytoplasm to vacuole targeted bodies and intravacuolar autophagic bodies. Involved in the lysis of intravacuolar multivesicular body (MVB) vesicles. The intravacuolar membrane disintegration by ATG15 is critical to life span extension.</text>
</comment>
<keyword evidence="16" id="KW-0325">Glycoprotein</keyword>